<evidence type="ECO:0000256" key="5">
    <source>
        <dbReference type="ARBA" id="ARBA00023136"/>
    </source>
</evidence>
<dbReference type="InterPro" id="IPR050638">
    <property type="entry name" value="AA-Vitamin_Transporters"/>
</dbReference>
<feature type="transmembrane region" description="Helical" evidence="6">
    <location>
        <begin position="218"/>
        <end position="239"/>
    </location>
</feature>
<sequence>MPQQSIIAGIAAWLFVLIWATGFVVARGISGLIDPYLFLLARFISVLLIFALAMLILRTPLPTWQDRWRLIGIGALMQGFYLGPGFWAVSQGLEAGIMSLIGALQPPLTAVLAWYFLNEKISRRTITGLLIGVTGVALAISPGLSNTMPSSSISIWVIAASLLSVSAITAGSLLQKSSIVSVPLLSAITFQTLGAAMVMLIMNSMLGHWQFPLTAPALGYLGYAVLVLSIGGFTLLTWLIRSGSATRASSLLLLVPPLAAIISWWLYDEALVSMQIVGFAMALLGVLIARSSPASRKS</sequence>
<keyword evidence="4 6" id="KW-1133">Transmembrane helix</keyword>
<keyword evidence="9" id="KW-1185">Reference proteome</keyword>
<comment type="similarity">
    <text evidence="2">Belongs to the EamA transporter family.</text>
</comment>
<name>A0A2Z2NUL6_9GAMM</name>
<evidence type="ECO:0000313" key="8">
    <source>
        <dbReference type="EMBL" id="ASJ71357.1"/>
    </source>
</evidence>
<dbReference type="KEGG" id="gai:IMCC3135_06250"/>
<dbReference type="PANTHER" id="PTHR32322">
    <property type="entry name" value="INNER MEMBRANE TRANSPORTER"/>
    <property type="match status" value="1"/>
</dbReference>
<accession>A0A2Z2NUL6</accession>
<feature type="transmembrane region" description="Helical" evidence="6">
    <location>
        <begin position="153"/>
        <end position="174"/>
    </location>
</feature>
<gene>
    <name evidence="8" type="ORF">IMCC3135_06250</name>
</gene>
<evidence type="ECO:0000256" key="1">
    <source>
        <dbReference type="ARBA" id="ARBA00004141"/>
    </source>
</evidence>
<feature type="transmembrane region" description="Helical" evidence="6">
    <location>
        <begin position="251"/>
        <end position="267"/>
    </location>
</feature>
<feature type="transmembrane region" description="Helical" evidence="6">
    <location>
        <begin position="95"/>
        <end position="117"/>
    </location>
</feature>
<feature type="transmembrane region" description="Helical" evidence="6">
    <location>
        <begin position="129"/>
        <end position="147"/>
    </location>
</feature>
<keyword evidence="5 6" id="KW-0472">Membrane</keyword>
<dbReference type="PANTHER" id="PTHR32322:SF2">
    <property type="entry name" value="EAMA DOMAIN-CONTAINING PROTEIN"/>
    <property type="match status" value="1"/>
</dbReference>
<dbReference type="InterPro" id="IPR000620">
    <property type="entry name" value="EamA_dom"/>
</dbReference>
<feature type="transmembrane region" description="Helical" evidence="6">
    <location>
        <begin position="7"/>
        <end position="30"/>
    </location>
</feature>
<evidence type="ECO:0000313" key="9">
    <source>
        <dbReference type="Proteomes" id="UP000250079"/>
    </source>
</evidence>
<dbReference type="Proteomes" id="UP000250079">
    <property type="component" value="Chromosome"/>
</dbReference>
<feature type="domain" description="EamA" evidence="7">
    <location>
        <begin position="158"/>
        <end position="289"/>
    </location>
</feature>
<keyword evidence="3 6" id="KW-0812">Transmembrane</keyword>
<dbReference type="GO" id="GO:0016020">
    <property type="term" value="C:membrane"/>
    <property type="evidence" value="ECO:0007669"/>
    <property type="project" value="UniProtKB-SubCell"/>
</dbReference>
<evidence type="ECO:0000256" key="6">
    <source>
        <dbReference type="SAM" id="Phobius"/>
    </source>
</evidence>
<dbReference type="InterPro" id="IPR037185">
    <property type="entry name" value="EmrE-like"/>
</dbReference>
<evidence type="ECO:0000259" key="7">
    <source>
        <dbReference type="Pfam" id="PF00892"/>
    </source>
</evidence>
<evidence type="ECO:0000256" key="3">
    <source>
        <dbReference type="ARBA" id="ARBA00022692"/>
    </source>
</evidence>
<dbReference type="EMBL" id="CP018632">
    <property type="protein sequence ID" value="ASJ71357.1"/>
    <property type="molecule type" value="Genomic_DNA"/>
</dbReference>
<reference evidence="8 9" key="1">
    <citation type="submission" date="2016-12" db="EMBL/GenBank/DDBJ databases">
        <authorList>
            <person name="Song W.-J."/>
            <person name="Kurnit D.M."/>
        </authorList>
    </citation>
    <scope>NUCLEOTIDE SEQUENCE [LARGE SCALE GENOMIC DNA]</scope>
    <source>
        <strain evidence="8 9">IMCC3135</strain>
    </source>
</reference>
<feature type="transmembrane region" description="Helical" evidence="6">
    <location>
        <begin position="36"/>
        <end position="57"/>
    </location>
</feature>
<comment type="subcellular location">
    <subcellularLocation>
        <location evidence="1">Membrane</location>
        <topology evidence="1">Multi-pass membrane protein</topology>
    </subcellularLocation>
</comment>
<feature type="transmembrane region" description="Helical" evidence="6">
    <location>
        <begin position="181"/>
        <end position="206"/>
    </location>
</feature>
<dbReference type="Pfam" id="PF00892">
    <property type="entry name" value="EamA"/>
    <property type="match status" value="2"/>
</dbReference>
<dbReference type="RefSeq" id="WP_088916807.1">
    <property type="nucleotide sequence ID" value="NZ_CP018632.1"/>
</dbReference>
<feature type="domain" description="EamA" evidence="7">
    <location>
        <begin position="10"/>
        <end position="139"/>
    </location>
</feature>
<dbReference type="AlphaFoldDB" id="A0A2Z2NUL6"/>
<protein>
    <recommendedName>
        <fullName evidence="7">EamA domain-containing protein</fullName>
    </recommendedName>
</protein>
<feature type="transmembrane region" description="Helical" evidence="6">
    <location>
        <begin position="69"/>
        <end position="89"/>
    </location>
</feature>
<dbReference type="SUPFAM" id="SSF103481">
    <property type="entry name" value="Multidrug resistance efflux transporter EmrE"/>
    <property type="match status" value="2"/>
</dbReference>
<evidence type="ECO:0000256" key="4">
    <source>
        <dbReference type="ARBA" id="ARBA00022989"/>
    </source>
</evidence>
<evidence type="ECO:0000256" key="2">
    <source>
        <dbReference type="ARBA" id="ARBA00007362"/>
    </source>
</evidence>
<feature type="transmembrane region" description="Helical" evidence="6">
    <location>
        <begin position="273"/>
        <end position="289"/>
    </location>
</feature>
<dbReference type="OrthoDB" id="9809509at2"/>
<proteinExistence type="inferred from homology"/>
<organism evidence="8 9">
    <name type="scientific">Granulosicoccus antarcticus IMCC3135</name>
    <dbReference type="NCBI Taxonomy" id="1192854"/>
    <lineage>
        <taxon>Bacteria</taxon>
        <taxon>Pseudomonadati</taxon>
        <taxon>Pseudomonadota</taxon>
        <taxon>Gammaproteobacteria</taxon>
        <taxon>Chromatiales</taxon>
        <taxon>Granulosicoccaceae</taxon>
        <taxon>Granulosicoccus</taxon>
    </lineage>
</organism>